<dbReference type="EMBL" id="PSZM01000001">
    <property type="protein sequence ID" value="PQL95398.1"/>
    <property type="molecule type" value="Genomic_DNA"/>
</dbReference>
<evidence type="ECO:0000256" key="1">
    <source>
        <dbReference type="ARBA" id="ARBA00022670"/>
    </source>
</evidence>
<evidence type="ECO:0000256" key="6">
    <source>
        <dbReference type="RuleBase" id="RU003983"/>
    </source>
</evidence>
<proteinExistence type="inferred from homology"/>
<dbReference type="AlphaFoldDB" id="A0A2S8AGH4"/>
<dbReference type="InterPro" id="IPR051156">
    <property type="entry name" value="Mito/Outer_Membr_Metalloprot"/>
</dbReference>
<accession>A0A2S8AGH4</accession>
<dbReference type="RefSeq" id="WP_105194307.1">
    <property type="nucleotide sequence ID" value="NZ_PSZM01000001.1"/>
</dbReference>
<keyword evidence="2" id="KW-0479">Metal-binding</keyword>
<feature type="domain" description="Peptidase M48" evidence="7">
    <location>
        <begin position="109"/>
        <end position="311"/>
    </location>
</feature>
<keyword evidence="1 6" id="KW-0645">Protease</keyword>
<evidence type="ECO:0000256" key="4">
    <source>
        <dbReference type="ARBA" id="ARBA00022833"/>
    </source>
</evidence>
<dbReference type="CDD" id="cd07324">
    <property type="entry name" value="M48C_Oma1-like"/>
    <property type="match status" value="1"/>
</dbReference>
<name>A0A2S8AGH4_9FLAO</name>
<comment type="caution">
    <text evidence="8">The sequence shown here is derived from an EMBL/GenBank/DDBJ whole genome shotgun (WGS) entry which is preliminary data.</text>
</comment>
<reference evidence="8 9" key="1">
    <citation type="submission" date="2018-02" db="EMBL/GenBank/DDBJ databases">
        <title>Genome sequences of Apibacter spp., gut symbionts of Asian honey bees.</title>
        <authorList>
            <person name="Kwong W.K."/>
            <person name="Steele M.I."/>
            <person name="Moran N.A."/>
        </authorList>
    </citation>
    <scope>NUCLEOTIDE SEQUENCE [LARGE SCALE GENOMIC DNA]</scope>
    <source>
        <strain evidence="9">wkB301</strain>
    </source>
</reference>
<evidence type="ECO:0000259" key="7">
    <source>
        <dbReference type="Pfam" id="PF01435"/>
    </source>
</evidence>
<protein>
    <submittedName>
        <fullName evidence="8">Peptidase M48</fullName>
    </submittedName>
</protein>
<evidence type="ECO:0000313" key="9">
    <source>
        <dbReference type="Proteomes" id="UP000238042"/>
    </source>
</evidence>
<dbReference type="Gene3D" id="3.30.2010.10">
    <property type="entry name" value="Metalloproteases ('zincins'), catalytic domain"/>
    <property type="match status" value="1"/>
</dbReference>
<keyword evidence="5 6" id="KW-0482">Metalloprotease</keyword>
<keyword evidence="9" id="KW-1185">Reference proteome</keyword>
<dbReference type="InterPro" id="IPR001915">
    <property type="entry name" value="Peptidase_M48"/>
</dbReference>
<comment type="similarity">
    <text evidence="6">Belongs to the peptidase M48 family.</text>
</comment>
<evidence type="ECO:0000256" key="5">
    <source>
        <dbReference type="ARBA" id="ARBA00023049"/>
    </source>
</evidence>
<evidence type="ECO:0000256" key="2">
    <source>
        <dbReference type="ARBA" id="ARBA00022723"/>
    </source>
</evidence>
<sequence>MKFIKILFIFYSGIIFSQKYIPIDTADKSERDLAVSAFKKSNKQYIESIKKQYSGKEGKLMVKEYEGFFKDFEEEIKKGTFCFDSRFIDYSNQMLANLRKDNPLIPNNTQILISKDPSLNAYCLPDGTFVLNMGLFHWLSNDDQLAAVVSHELSHKILEHSLKKQLYLIKNELSSKSKGEAKSIKKQKYNKSRIAFDLIKNKLYATGELSKKNEYSADSLGVILVKASSYNQGAFIEALQLMAKYDTLKPKGLNIGTYKKVFNLPNQSFRDEWLNKEGFSQYDYSLYKEKLNKDSLSSHPELKNRIDRLKKDFPELEKKSKKSISSTALKNLQGIAKNEQVPSMYFFEEYGLGIYLCLIRLQENIKDIYYKEWLGKCFEKIYEGRKNYQLNRYLERVDPKKQSESYQQFLNFMWNLSLDEIKNITDYYTQKASS</sequence>
<keyword evidence="4 6" id="KW-0862">Zinc</keyword>
<dbReference type="Pfam" id="PF01435">
    <property type="entry name" value="Peptidase_M48"/>
    <property type="match status" value="1"/>
</dbReference>
<keyword evidence="3 6" id="KW-0378">Hydrolase</keyword>
<dbReference type="GO" id="GO:0051603">
    <property type="term" value="P:proteolysis involved in protein catabolic process"/>
    <property type="evidence" value="ECO:0007669"/>
    <property type="project" value="TreeGrafter"/>
</dbReference>
<evidence type="ECO:0000313" key="8">
    <source>
        <dbReference type="EMBL" id="PQL95398.1"/>
    </source>
</evidence>
<organism evidence="8 9">
    <name type="scientific">Apibacter adventoris</name>
    <dbReference type="NCBI Taxonomy" id="1679466"/>
    <lineage>
        <taxon>Bacteria</taxon>
        <taxon>Pseudomonadati</taxon>
        <taxon>Bacteroidota</taxon>
        <taxon>Flavobacteriia</taxon>
        <taxon>Flavobacteriales</taxon>
        <taxon>Weeksellaceae</taxon>
        <taxon>Apibacter</taxon>
    </lineage>
</organism>
<dbReference type="OrthoDB" id="910748at2"/>
<dbReference type="GO" id="GO:0004222">
    <property type="term" value="F:metalloendopeptidase activity"/>
    <property type="evidence" value="ECO:0007669"/>
    <property type="project" value="InterPro"/>
</dbReference>
<gene>
    <name evidence="8" type="ORF">C4S77_00950</name>
</gene>
<dbReference type="PANTHER" id="PTHR22726:SF1">
    <property type="entry name" value="METALLOENDOPEPTIDASE OMA1, MITOCHONDRIAL"/>
    <property type="match status" value="1"/>
</dbReference>
<evidence type="ECO:0000256" key="3">
    <source>
        <dbReference type="ARBA" id="ARBA00022801"/>
    </source>
</evidence>
<dbReference type="PANTHER" id="PTHR22726">
    <property type="entry name" value="METALLOENDOPEPTIDASE OMA1"/>
    <property type="match status" value="1"/>
</dbReference>
<dbReference type="GO" id="GO:0016020">
    <property type="term" value="C:membrane"/>
    <property type="evidence" value="ECO:0007669"/>
    <property type="project" value="TreeGrafter"/>
</dbReference>
<dbReference type="GO" id="GO:0046872">
    <property type="term" value="F:metal ion binding"/>
    <property type="evidence" value="ECO:0007669"/>
    <property type="project" value="UniProtKB-KW"/>
</dbReference>
<comment type="cofactor">
    <cofactor evidence="6">
        <name>Zn(2+)</name>
        <dbReference type="ChEBI" id="CHEBI:29105"/>
    </cofactor>
    <text evidence="6">Binds 1 zinc ion per subunit.</text>
</comment>
<dbReference type="Proteomes" id="UP000238042">
    <property type="component" value="Unassembled WGS sequence"/>
</dbReference>